<feature type="compositionally biased region" description="Acidic residues" evidence="1">
    <location>
        <begin position="619"/>
        <end position="632"/>
    </location>
</feature>
<evidence type="ECO:0000313" key="4">
    <source>
        <dbReference type="Proteomes" id="UP001519310"/>
    </source>
</evidence>
<proteinExistence type="predicted"/>
<gene>
    <name evidence="3" type="ORF">J2Z77_001394</name>
</gene>
<reference evidence="3 4" key="1">
    <citation type="submission" date="2021-03" db="EMBL/GenBank/DDBJ databases">
        <title>Genomic Encyclopedia of Type Strains, Phase IV (KMG-IV): sequencing the most valuable type-strain genomes for metagenomic binning, comparative biology and taxonomic classification.</title>
        <authorList>
            <person name="Goeker M."/>
        </authorList>
    </citation>
    <scope>NUCLEOTIDE SEQUENCE [LARGE SCALE GENOMIC DNA]</scope>
    <source>
        <strain evidence="3 4">DSM 40526</strain>
    </source>
</reference>
<feature type="domain" description="pPIWI-RE three-gene island" evidence="2">
    <location>
        <begin position="29"/>
        <end position="190"/>
    </location>
</feature>
<organism evidence="3 4">
    <name type="scientific">Streptomyces avidinii</name>
    <dbReference type="NCBI Taxonomy" id="1895"/>
    <lineage>
        <taxon>Bacteria</taxon>
        <taxon>Bacillati</taxon>
        <taxon>Actinomycetota</taxon>
        <taxon>Actinomycetes</taxon>
        <taxon>Kitasatosporales</taxon>
        <taxon>Streptomycetaceae</taxon>
        <taxon>Streptomyces</taxon>
    </lineage>
</organism>
<accession>A0ABS4KZZ7</accession>
<feature type="region of interest" description="Disordered" evidence="1">
    <location>
        <begin position="619"/>
        <end position="640"/>
    </location>
</feature>
<dbReference type="Proteomes" id="UP001519310">
    <property type="component" value="Unassembled WGS sequence"/>
</dbReference>
<protein>
    <recommendedName>
        <fullName evidence="2">pPIWI-RE three-gene island domain-containing protein</fullName>
    </recommendedName>
</protein>
<dbReference type="RefSeq" id="WP_189968258.1">
    <property type="nucleotide sequence ID" value="NZ_BMVL01000004.1"/>
</dbReference>
<dbReference type="EMBL" id="JAGGLQ010000002">
    <property type="protein sequence ID" value="MBP2035607.1"/>
    <property type="molecule type" value="Genomic_DNA"/>
</dbReference>
<sequence>MRDERSWHRPVSDLVKGALLAHPGVPKGFTATHLCQVELGLRLLERLDAGQPADGAYTLFGGYPFAHAAGLADGPADAAMITAARHLLWPLRRGHAWKQAVETYRMLPAHLRAYEVPPNGAGTPPVPLVPVVASGRVDVYDRALSGLPDFVRRLLPIAPAGRSSFREHRRASSVTIPEELAFARPRGHDLVTERAGRAAPLTVTRAELAATARWMDETERAEKIERPGDWERRLAELRLAPRDADGRGFTDSDEMHVEGLFHLVGMVGAGKSTLMTLLAAWAARLPVPLRTTLVVGDVAEQLRLCALFAALGLEAVPLLGTSTRETHVQRLHRRLASRGLNNLLDHDDRGFDELSTVCLVSGLRGTDHAEPLRYSDAPCTGLVPERQPEQDAQTSSDPLAALRADAPDPTTASRPPRKQLDDDPDGPLHGCPVWAECPRHATARAQVDAPIWVANPASLVQSPVPSHLNDERLRQLELACLRSDIIVVDEADSVQMRLDQLFAPTATLVQPGLESSWLDRLNTHKIEELCRNARLPLTDRQVHLWNKALGSVSAAVDPLCRQLIEEGDLQEWIDLEYFSPWTLQQQLLDEWFRTDHGTGHSGDRGPGRAEEDETHLYEGYDDEGVESDEDAAESPTPDPRRAAVAAVLDAFRDDPFGDREPAADAPPVVGKLVKVVQDLLHSQSLSRVNVRLREAAQDLVSGTPAQDRVRDGSVGEQWWDFTCRRLGFMLLLSALHQRLDRLTFLWPQVEAALRLDAEGKELARRTPLDYAPVVPESPMGNVLGFQYLPDDQDRDEIGRTGGTLRFFRCTGVGRELLLRLHELGADPASGRGGPHVILMSGTSWAGESTRAHVLAPVAAVLKPTEESLESVARTRFGTHFLYDGNGRPMSLSGTRLKDRLAQARAMASRLGRPGLSGSASPLDQELAKVADDHRRRALLLVGSYREAYAVADALDGEERWHGRVKVLVPDDADLGEALHGTGLIGERRGEDSAEATLRRGDLARFADDPAAEVLVAPLLAVERGHNILNSHAKAAFGTVLFMVRPHPRPDDLSLSIFAVNDWITRFIRNVPRDDRRTGPSTFRELVAKAASLDEAGQSLRHEGRHEWRRLLSRRYVYSHLADWEKRAFAWDQLVTMWQVIGRLVRGGVPARVVFVDAAFAPALAKALSPRSDTHTVPPADGLLQALGTILTPYFTGSAAVDPADAQLARLLYQPFHNALSSLESHGRPTS</sequence>
<dbReference type="InterPro" id="IPR055254">
    <property type="entry name" value="pPIWI_RE_Z"/>
</dbReference>
<evidence type="ECO:0000313" key="3">
    <source>
        <dbReference type="EMBL" id="MBP2035607.1"/>
    </source>
</evidence>
<keyword evidence="4" id="KW-1185">Reference proteome</keyword>
<name>A0ABS4KZZ7_STRAV</name>
<feature type="region of interest" description="Disordered" evidence="1">
    <location>
        <begin position="375"/>
        <end position="431"/>
    </location>
</feature>
<feature type="compositionally biased region" description="Low complexity" evidence="1">
    <location>
        <begin position="397"/>
        <end position="412"/>
    </location>
</feature>
<dbReference type="Pfam" id="PF18155">
    <property type="entry name" value="pPIWI_RE_Z"/>
    <property type="match status" value="1"/>
</dbReference>
<comment type="caution">
    <text evidence="3">The sequence shown here is derived from an EMBL/GenBank/DDBJ whole genome shotgun (WGS) entry which is preliminary data.</text>
</comment>
<evidence type="ECO:0000259" key="2">
    <source>
        <dbReference type="Pfam" id="PF18155"/>
    </source>
</evidence>
<evidence type="ECO:0000256" key="1">
    <source>
        <dbReference type="SAM" id="MobiDB-lite"/>
    </source>
</evidence>